<feature type="compositionally biased region" description="Polar residues" evidence="1">
    <location>
        <begin position="37"/>
        <end position="49"/>
    </location>
</feature>
<proteinExistence type="predicted"/>
<dbReference type="PANTHER" id="PTHR43908:SF3">
    <property type="entry name" value="AT29763P-RELATED"/>
    <property type="match status" value="1"/>
</dbReference>
<organism evidence="3 4">
    <name type="scientific">Aspergillus pseudoustus</name>
    <dbReference type="NCBI Taxonomy" id="1810923"/>
    <lineage>
        <taxon>Eukaryota</taxon>
        <taxon>Fungi</taxon>
        <taxon>Dikarya</taxon>
        <taxon>Ascomycota</taxon>
        <taxon>Pezizomycotina</taxon>
        <taxon>Eurotiomycetes</taxon>
        <taxon>Eurotiomycetidae</taxon>
        <taxon>Eurotiales</taxon>
        <taxon>Aspergillaceae</taxon>
        <taxon>Aspergillus</taxon>
        <taxon>Aspergillus subgen. Nidulantes</taxon>
    </lineage>
</organism>
<dbReference type="InterPro" id="IPR051100">
    <property type="entry name" value="DnaJ_subfamily_B/C"/>
</dbReference>
<comment type="caution">
    <text evidence="3">The sequence shown here is derived from an EMBL/GenBank/DDBJ whole genome shotgun (WGS) entry which is preliminary data.</text>
</comment>
<dbReference type="InterPro" id="IPR001623">
    <property type="entry name" value="DnaJ_domain"/>
</dbReference>
<evidence type="ECO:0000313" key="4">
    <source>
        <dbReference type="Proteomes" id="UP001610446"/>
    </source>
</evidence>
<feature type="region of interest" description="Disordered" evidence="1">
    <location>
        <begin position="147"/>
        <end position="174"/>
    </location>
</feature>
<feature type="region of interest" description="Disordered" evidence="1">
    <location>
        <begin position="1"/>
        <end position="49"/>
    </location>
</feature>
<accession>A0ABR4IW13</accession>
<dbReference type="SUPFAM" id="SSF46565">
    <property type="entry name" value="Chaperone J-domain"/>
    <property type="match status" value="1"/>
</dbReference>
<dbReference type="PRINTS" id="PR00625">
    <property type="entry name" value="JDOMAIN"/>
</dbReference>
<dbReference type="PROSITE" id="PS50076">
    <property type="entry name" value="DNAJ_2"/>
    <property type="match status" value="1"/>
</dbReference>
<name>A0ABR4IW13_9EURO</name>
<dbReference type="SMART" id="SM00271">
    <property type="entry name" value="DnaJ"/>
    <property type="match status" value="1"/>
</dbReference>
<evidence type="ECO:0000256" key="1">
    <source>
        <dbReference type="SAM" id="MobiDB-lite"/>
    </source>
</evidence>
<dbReference type="CDD" id="cd06257">
    <property type="entry name" value="DnaJ"/>
    <property type="match status" value="1"/>
</dbReference>
<evidence type="ECO:0000259" key="2">
    <source>
        <dbReference type="PROSITE" id="PS50076"/>
    </source>
</evidence>
<dbReference type="Proteomes" id="UP001610446">
    <property type="component" value="Unassembled WGS sequence"/>
</dbReference>
<dbReference type="Gene3D" id="1.10.287.110">
    <property type="entry name" value="DnaJ domain"/>
    <property type="match status" value="1"/>
</dbReference>
<gene>
    <name evidence="3" type="ORF">BJY01DRAFT_254071</name>
</gene>
<feature type="region of interest" description="Disordered" evidence="1">
    <location>
        <begin position="457"/>
        <end position="486"/>
    </location>
</feature>
<dbReference type="InterPro" id="IPR018253">
    <property type="entry name" value="DnaJ_domain_CS"/>
</dbReference>
<dbReference type="PANTHER" id="PTHR43908">
    <property type="entry name" value="AT29763P-RELATED"/>
    <property type="match status" value="1"/>
</dbReference>
<keyword evidence="4" id="KW-1185">Reference proteome</keyword>
<dbReference type="InterPro" id="IPR036869">
    <property type="entry name" value="J_dom_sf"/>
</dbReference>
<sequence length="523" mass="59028">MGNKAKKGNSAQKEGGWKNPFEQLDHDGDTVMDGAAQPSSKQQTRYTLEQRTATTRIRKCDEQRYYDILGLKKNCSQADIRKAYRTLAKLTHPDQNKFEDAQIAFKKLGSAYQVLGDISERKRYDAKRSRFIPGENRDPLDIFGEEFAENAGGDDSDDPSSGDDSESDEDPDVPDETVTKLYEEATPLVNQFLSFPDKSSRKMLQEGLQNLNRSIQVQNKKAGRPNESSLINIKLLTGFGMEYCKALQQLQGDPTDPRALSSVKRIQKQFNHSMKGYNYPNSWKLPAPPSIARAADQEEEIIGYRPHKNQSQVRFIVKSSDYPGGIEIKNDFSVGSDAVKAYMQLPESERKDIRFSADRYNQTLRFTYKRILGWTNDIGSTLLETRRALPTGYGLIEFTDNTTDILTRTALRNLLGARSADNEINRFYRDRQLVPPWAYMPKLRRLEGREWARIEGHASAPGTSRKEMDMRTAPSGATGQKSSESGDDIERLIKIVEGSRSDMKTLAEALIQAVAHLSIKTAK</sequence>
<feature type="domain" description="J" evidence="2">
    <location>
        <begin position="64"/>
        <end position="128"/>
    </location>
</feature>
<reference evidence="3 4" key="1">
    <citation type="submission" date="2024-07" db="EMBL/GenBank/DDBJ databases">
        <title>Section-level genome sequencing and comparative genomics of Aspergillus sections Usti and Cavernicolus.</title>
        <authorList>
            <consortium name="Lawrence Berkeley National Laboratory"/>
            <person name="Nybo J.L."/>
            <person name="Vesth T.C."/>
            <person name="Theobald S."/>
            <person name="Frisvad J.C."/>
            <person name="Larsen T.O."/>
            <person name="Kjaerboelling I."/>
            <person name="Rothschild-Mancinelli K."/>
            <person name="Lyhne E.K."/>
            <person name="Kogle M.E."/>
            <person name="Barry K."/>
            <person name="Clum A."/>
            <person name="Na H."/>
            <person name="Ledsgaard L."/>
            <person name="Lin J."/>
            <person name="Lipzen A."/>
            <person name="Kuo A."/>
            <person name="Riley R."/>
            <person name="Mondo S."/>
            <person name="Labutti K."/>
            <person name="Haridas S."/>
            <person name="Pangalinan J."/>
            <person name="Salamov A.A."/>
            <person name="Simmons B.A."/>
            <person name="Magnuson J.K."/>
            <person name="Chen J."/>
            <person name="Drula E."/>
            <person name="Henrissat B."/>
            <person name="Wiebenga A."/>
            <person name="Lubbers R.J."/>
            <person name="Gomes A.C."/>
            <person name="Makela M.R."/>
            <person name="Stajich J."/>
            <person name="Grigoriev I.V."/>
            <person name="Mortensen U.H."/>
            <person name="De Vries R.P."/>
            <person name="Baker S.E."/>
            <person name="Andersen M.R."/>
        </authorList>
    </citation>
    <scope>NUCLEOTIDE SEQUENCE [LARGE SCALE GENOMIC DNA]</scope>
    <source>
        <strain evidence="3 4">CBS 123904</strain>
    </source>
</reference>
<protein>
    <submittedName>
        <fullName evidence="3">DnaJ domain-containing protein</fullName>
    </submittedName>
</protein>
<dbReference type="Pfam" id="PF00226">
    <property type="entry name" value="DnaJ"/>
    <property type="match status" value="1"/>
</dbReference>
<evidence type="ECO:0000313" key="3">
    <source>
        <dbReference type="EMBL" id="KAL2831934.1"/>
    </source>
</evidence>
<dbReference type="PROSITE" id="PS00636">
    <property type="entry name" value="DNAJ_1"/>
    <property type="match status" value="1"/>
</dbReference>
<dbReference type="EMBL" id="JBFXLU010000272">
    <property type="protein sequence ID" value="KAL2831934.1"/>
    <property type="molecule type" value="Genomic_DNA"/>
</dbReference>